<dbReference type="PANTHER" id="PTHR15239">
    <property type="entry name" value="NUCLEAR EXPORT MEDIATOR FACTOR NEMF"/>
    <property type="match status" value="1"/>
</dbReference>
<dbReference type="InterPro" id="IPR051608">
    <property type="entry name" value="RQC_Subunit_NEMF"/>
</dbReference>
<organism evidence="3 4">
    <name type="scientific">Adhaeribacter soli</name>
    <dbReference type="NCBI Taxonomy" id="2607655"/>
    <lineage>
        <taxon>Bacteria</taxon>
        <taxon>Pseudomonadati</taxon>
        <taxon>Bacteroidota</taxon>
        <taxon>Cytophagia</taxon>
        <taxon>Cytophagales</taxon>
        <taxon>Hymenobacteraceae</taxon>
        <taxon>Adhaeribacter</taxon>
    </lineage>
</organism>
<evidence type="ECO:0000313" key="4">
    <source>
        <dbReference type="Proteomes" id="UP000326570"/>
    </source>
</evidence>
<dbReference type="Pfam" id="PF05833">
    <property type="entry name" value="NFACT_N"/>
    <property type="match status" value="1"/>
</dbReference>
<dbReference type="EMBL" id="VTWT01000006">
    <property type="protein sequence ID" value="KAA9332702.1"/>
    <property type="molecule type" value="Genomic_DNA"/>
</dbReference>
<accession>A0A5N1IXB0</accession>
<dbReference type="Gene3D" id="2.30.310.10">
    <property type="entry name" value="ibrinogen binding protein from staphylococcus aureus domain"/>
    <property type="match status" value="1"/>
</dbReference>
<dbReference type="GO" id="GO:0043023">
    <property type="term" value="F:ribosomal large subunit binding"/>
    <property type="evidence" value="ECO:0007669"/>
    <property type="project" value="TreeGrafter"/>
</dbReference>
<dbReference type="PANTHER" id="PTHR15239:SF6">
    <property type="entry name" value="RIBOSOME QUALITY CONTROL COMPLEX SUBUNIT NEMF"/>
    <property type="match status" value="1"/>
</dbReference>
<feature type="domain" description="NFACT RNA-binding" evidence="2">
    <location>
        <begin position="405"/>
        <end position="502"/>
    </location>
</feature>
<comment type="caution">
    <text evidence="3">The sequence shown here is derived from an EMBL/GenBank/DDBJ whole genome shotgun (WGS) entry which is preliminary data.</text>
</comment>
<dbReference type="GO" id="GO:0000049">
    <property type="term" value="F:tRNA binding"/>
    <property type="evidence" value="ECO:0007669"/>
    <property type="project" value="TreeGrafter"/>
</dbReference>
<evidence type="ECO:0000259" key="2">
    <source>
        <dbReference type="Pfam" id="PF05670"/>
    </source>
</evidence>
<name>A0A5N1IXB0_9BACT</name>
<feature type="coiled-coil region" evidence="1">
    <location>
        <begin position="333"/>
        <end position="367"/>
    </location>
</feature>
<dbReference type="Pfam" id="PF05670">
    <property type="entry name" value="NFACT-R_1"/>
    <property type="match status" value="1"/>
</dbReference>
<protein>
    <submittedName>
        <fullName evidence="3">DUF814 domain-containing protein</fullName>
    </submittedName>
</protein>
<sequence>MHLNYYFLKQLSGALKSRLVGFKLAECFSQEKDELVLGFTNGQEDFYIKAMLTSGFSALAFPADFHRKRQNTVNLFPELIGQTITDVVQHKNERSFYFSFSEGFTLLFKMFGNRSNLVVFQDRQPVSRFHKKFPDDFLLNPWAMDREFQINPEDFPLSLKYLQKLVPTLGDLPLIWLQEKQFEELPGNEQQKLFSELLQLLEQPDYYIIELEGKIRLSLLPLGQEIAWYKDPVEAAQYFTVKFLSTQFFSTNFRTIKQQLEKRKHAAEQTLSQVEQKQRSLKTDTSFSQTADIIMANLSNIPPRATEVELYDFYQDLNRTIKLKSNETPQKTAERLYKKGKNQQIELKLLEEKALRKTEEIIHLEEQLEALAGITDVKGLKQFMKAHDFSTEAKTEQPESPFREFSSEGFKILVGKSAKNNDILTQKHTHKDDLWLHAKDVSGSHVVIKYQSGKTFPTSVIEKAAQLAAYYSKRKTDSLCPVIYTPKKFVRKPKGAAPGSVVVERENVLLVTPENPFERSF</sequence>
<dbReference type="GO" id="GO:0072344">
    <property type="term" value="P:rescue of stalled ribosome"/>
    <property type="evidence" value="ECO:0007669"/>
    <property type="project" value="TreeGrafter"/>
</dbReference>
<keyword evidence="1" id="KW-0175">Coiled coil</keyword>
<reference evidence="3 4" key="1">
    <citation type="submission" date="2019-09" db="EMBL/GenBank/DDBJ databases">
        <title>Genome sequence of Adhaeribacter sp. M2.</title>
        <authorList>
            <person name="Srinivasan S."/>
        </authorList>
    </citation>
    <scope>NUCLEOTIDE SEQUENCE [LARGE SCALE GENOMIC DNA]</scope>
    <source>
        <strain evidence="3 4">M2</strain>
    </source>
</reference>
<dbReference type="AlphaFoldDB" id="A0A5N1IXB0"/>
<evidence type="ECO:0000256" key="1">
    <source>
        <dbReference type="SAM" id="Coils"/>
    </source>
</evidence>
<evidence type="ECO:0000313" key="3">
    <source>
        <dbReference type="EMBL" id="KAA9332702.1"/>
    </source>
</evidence>
<keyword evidence="4" id="KW-1185">Reference proteome</keyword>
<proteinExistence type="predicted"/>
<dbReference type="InterPro" id="IPR008532">
    <property type="entry name" value="NFACT_RNA-bd"/>
</dbReference>
<gene>
    <name evidence="3" type="ORF">F0P94_11890</name>
</gene>
<dbReference type="RefSeq" id="WP_150904115.1">
    <property type="nucleotide sequence ID" value="NZ_VTWT01000006.1"/>
</dbReference>
<feature type="coiled-coil region" evidence="1">
    <location>
        <begin position="257"/>
        <end position="284"/>
    </location>
</feature>
<dbReference type="Proteomes" id="UP000326570">
    <property type="component" value="Unassembled WGS sequence"/>
</dbReference>
<dbReference type="GO" id="GO:1990112">
    <property type="term" value="C:RQC complex"/>
    <property type="evidence" value="ECO:0007669"/>
    <property type="project" value="TreeGrafter"/>
</dbReference>